<sequence>MTHTATQMLREINEIPGVVERQIRDGAAIYREEGLRLKREQPRFLVTCARGSSDQAVTYFKYLVEIGIGIPVASVGPSIASVFNAKLRFSGGAFLTVSQSGASPDLVSLQQRASAGGAHTVALLNVTDSPVGNSAASVLPMMAGHEKAVAATKSFVASLVALASVAACWTEDHALLDALASLPESLAKALECDWSAAALPLAASHSLFTVARGHSLGIAGEAALKFKETCRLHAEAYSAAEVRHGPIALARDRFAALVFANGDETDESVRDAVEAMTMAGAKVFVAGASAGGAHVLPTVSARHALLNPICRVVSFYRFVEALSVSLGENPDAPALLKKVTQTV</sequence>
<evidence type="ECO:0000256" key="2">
    <source>
        <dbReference type="ARBA" id="ARBA00022737"/>
    </source>
</evidence>
<dbReference type="GO" id="GO:0004360">
    <property type="term" value="F:glutamine-fructose-6-phosphate transaminase (isomerizing) activity"/>
    <property type="evidence" value="ECO:0007669"/>
    <property type="project" value="UniProtKB-EC"/>
</dbReference>
<dbReference type="InterPro" id="IPR046348">
    <property type="entry name" value="SIS_dom_sf"/>
</dbReference>
<dbReference type="EMBL" id="JACHGI010000002">
    <property type="protein sequence ID" value="MBB6465650.1"/>
    <property type="molecule type" value="Genomic_DNA"/>
</dbReference>
<dbReference type="RefSeq" id="WP_312880732.1">
    <property type="nucleotide sequence ID" value="NZ_JACHGI010000002.1"/>
</dbReference>
<dbReference type="GO" id="GO:1901135">
    <property type="term" value="P:carbohydrate derivative metabolic process"/>
    <property type="evidence" value="ECO:0007669"/>
    <property type="project" value="InterPro"/>
</dbReference>
<dbReference type="Gene3D" id="3.40.50.10490">
    <property type="entry name" value="Glucose-6-phosphate isomerase like protein, domain 1"/>
    <property type="match status" value="2"/>
</dbReference>
<dbReference type="PANTHER" id="PTHR10937">
    <property type="entry name" value="GLUCOSAMINE--FRUCTOSE-6-PHOSPHATE AMINOTRANSFERASE, ISOMERIZING"/>
    <property type="match status" value="1"/>
</dbReference>
<feature type="domain" description="SIS" evidence="3">
    <location>
        <begin position="197"/>
        <end position="343"/>
    </location>
</feature>
<proteinExistence type="predicted"/>
<evidence type="ECO:0000313" key="5">
    <source>
        <dbReference type="Proteomes" id="UP000532373"/>
    </source>
</evidence>
<dbReference type="Pfam" id="PF01380">
    <property type="entry name" value="SIS"/>
    <property type="match status" value="2"/>
</dbReference>
<dbReference type="GO" id="GO:0097367">
    <property type="term" value="F:carbohydrate derivative binding"/>
    <property type="evidence" value="ECO:0007669"/>
    <property type="project" value="InterPro"/>
</dbReference>
<dbReference type="InterPro" id="IPR035466">
    <property type="entry name" value="GlmS/AgaS_SIS"/>
</dbReference>
<feature type="domain" description="SIS" evidence="3">
    <location>
        <begin position="33"/>
        <end position="175"/>
    </location>
</feature>
<dbReference type="AlphaFoldDB" id="A0A8E1WDL9"/>
<evidence type="ECO:0000313" key="4">
    <source>
        <dbReference type="EMBL" id="MBB6465650.1"/>
    </source>
</evidence>
<gene>
    <name evidence="4" type="ORF">HNQ96_001508</name>
</gene>
<reference evidence="4 5" key="1">
    <citation type="submission" date="2020-08" db="EMBL/GenBank/DDBJ databases">
        <title>Genomic Encyclopedia of Type Strains, Phase IV (KMG-IV): sequencing the most valuable type-strain genomes for metagenomic binning, comparative biology and taxonomic classification.</title>
        <authorList>
            <person name="Goeker M."/>
        </authorList>
    </citation>
    <scope>NUCLEOTIDE SEQUENCE [LARGE SCALE GENOMIC DNA]</scope>
    <source>
        <strain evidence="4 5">DSM 17454</strain>
    </source>
</reference>
<accession>A0A8E1WDL9</accession>
<keyword evidence="4" id="KW-0808">Transferase</keyword>
<dbReference type="SUPFAM" id="SSF53697">
    <property type="entry name" value="SIS domain"/>
    <property type="match status" value="1"/>
</dbReference>
<dbReference type="InterPro" id="IPR035490">
    <property type="entry name" value="GlmS/FrlB_SIS"/>
</dbReference>
<dbReference type="PANTHER" id="PTHR10937:SF8">
    <property type="entry name" value="AMINOTRANSFERASE-RELATED"/>
    <property type="match status" value="1"/>
</dbReference>
<dbReference type="CDD" id="cd05009">
    <property type="entry name" value="SIS_GlmS_GlmD_2"/>
    <property type="match status" value="1"/>
</dbReference>
<dbReference type="Proteomes" id="UP000532373">
    <property type="component" value="Unassembled WGS sequence"/>
</dbReference>
<dbReference type="PROSITE" id="PS51464">
    <property type="entry name" value="SIS"/>
    <property type="match status" value="2"/>
</dbReference>
<dbReference type="InterPro" id="IPR001347">
    <property type="entry name" value="SIS_dom"/>
</dbReference>
<evidence type="ECO:0000259" key="3">
    <source>
        <dbReference type="PROSITE" id="PS51464"/>
    </source>
</evidence>
<dbReference type="EC" id="2.6.1.16" evidence="4"/>
<organism evidence="4 5">
    <name type="scientific">Aminobacter carboxidus</name>
    <dbReference type="NCBI Taxonomy" id="376165"/>
    <lineage>
        <taxon>Bacteria</taxon>
        <taxon>Pseudomonadati</taxon>
        <taxon>Pseudomonadota</taxon>
        <taxon>Alphaproteobacteria</taxon>
        <taxon>Hyphomicrobiales</taxon>
        <taxon>Phyllobacteriaceae</taxon>
        <taxon>Aminobacter</taxon>
    </lineage>
</organism>
<evidence type="ECO:0000256" key="1">
    <source>
        <dbReference type="ARBA" id="ARBA00022576"/>
    </source>
</evidence>
<dbReference type="CDD" id="cd05008">
    <property type="entry name" value="SIS_GlmS_GlmD_1"/>
    <property type="match status" value="1"/>
</dbReference>
<name>A0A8E1WDL9_9HYPH</name>
<keyword evidence="2" id="KW-0677">Repeat</keyword>
<keyword evidence="1 4" id="KW-0032">Aminotransferase</keyword>
<protein>
    <submittedName>
        <fullName evidence="4">Glucosamine--fructose-6-phosphate aminotransferase (Isomerizing)</fullName>
        <ecNumber evidence="4">2.6.1.16</ecNumber>
    </submittedName>
</protein>
<comment type="caution">
    <text evidence="4">The sequence shown here is derived from an EMBL/GenBank/DDBJ whole genome shotgun (WGS) entry which is preliminary data.</text>
</comment>